<dbReference type="PROSITE" id="PS51257">
    <property type="entry name" value="PROKAR_LIPOPROTEIN"/>
    <property type="match status" value="1"/>
</dbReference>
<dbReference type="Gene3D" id="3.40.50.1400">
    <property type="match status" value="2"/>
</dbReference>
<keyword evidence="3" id="KW-1185">Reference proteome</keyword>
<evidence type="ECO:0000313" key="2">
    <source>
        <dbReference type="EMBL" id="KGN93624.1"/>
    </source>
</evidence>
<organism evidence="2 3">
    <name type="scientific">Porphyromonas canoris</name>
    <dbReference type="NCBI Taxonomy" id="36875"/>
    <lineage>
        <taxon>Bacteria</taxon>
        <taxon>Pseudomonadati</taxon>
        <taxon>Bacteroidota</taxon>
        <taxon>Bacteroidia</taxon>
        <taxon>Bacteroidales</taxon>
        <taxon>Porphyromonadaceae</taxon>
        <taxon>Porphyromonas</taxon>
    </lineage>
</organism>
<keyword evidence="1" id="KW-0732">Signal</keyword>
<dbReference type="Proteomes" id="UP000030101">
    <property type="component" value="Unassembled WGS sequence"/>
</dbReference>
<gene>
    <name evidence="2" type="ORF">HQ43_00340</name>
</gene>
<proteinExistence type="predicted"/>
<evidence type="ECO:0008006" key="4">
    <source>
        <dbReference type="Google" id="ProtNLM"/>
    </source>
</evidence>
<dbReference type="InterPro" id="IPR010388">
    <property type="entry name" value="Anaerobic_Co-chelatase"/>
</dbReference>
<dbReference type="RefSeq" id="WP_036788233.1">
    <property type="nucleotide sequence ID" value="NZ_JQZV01000001.1"/>
</dbReference>
<name>A0ABR4XNJ0_9PORP</name>
<feature type="chain" id="PRO_5047404958" description="Sirohydrochlorin cobaltochelatase" evidence="1">
    <location>
        <begin position="27"/>
        <end position="332"/>
    </location>
</feature>
<comment type="caution">
    <text evidence="2">The sequence shown here is derived from an EMBL/GenBank/DDBJ whole genome shotgun (WGS) entry which is preliminary data.</text>
</comment>
<accession>A0ABR4XNJ0</accession>
<evidence type="ECO:0000313" key="3">
    <source>
        <dbReference type="Proteomes" id="UP000030101"/>
    </source>
</evidence>
<feature type="signal peptide" evidence="1">
    <location>
        <begin position="1"/>
        <end position="26"/>
    </location>
</feature>
<sequence>MKPLRNLWAVMLLLSTALLFSCKQDAPDVPQSPVKYEKKHNTAILLVTFGSTWDDPHTTYKAQINQFKKEFPNTDIFFSFTSKTCINRWYAEKKEQFITPDLYLKSFIDKNYENVYVQSLHVIPGEEYMLLRDGYVKSHYNFIVQDLKPERKPAVCGKALLVSDEDIESVGKILVDAFAEELKAGHAVAFMGHGNPVSDYDHANASYIKIEKKMKEYAKKTYNNENVFVGTVDYPAMLVDYVMDGLKESSCKTKTVYLHPLMSIAGDHANNDMQGEYDKDAPEDEQSWKVQIEKKLGWTVKTVTKGLGDYPSINAIWIGHLKDAIKDAEEEQ</sequence>
<reference evidence="2 3" key="1">
    <citation type="submission" date="2014-08" db="EMBL/GenBank/DDBJ databases">
        <title>Porphyromonas canoris strain:OH2762 Genome sequencing.</title>
        <authorList>
            <person name="Wallis C."/>
            <person name="Deusch O."/>
            <person name="O'Flynn C."/>
            <person name="Davis I."/>
            <person name="Jospin G."/>
            <person name="Darling A.E."/>
            <person name="Coil D.A."/>
            <person name="Alexiev A."/>
            <person name="Horsfall A."/>
            <person name="Kirkwood N."/>
            <person name="Harris S."/>
            <person name="Eisen J.A."/>
        </authorList>
    </citation>
    <scope>NUCLEOTIDE SEQUENCE [LARGE SCALE GENOMIC DNA]</scope>
    <source>
        <strain evidence="3">COT-108 OH2762</strain>
    </source>
</reference>
<dbReference type="SUPFAM" id="SSF53800">
    <property type="entry name" value="Chelatase"/>
    <property type="match status" value="1"/>
</dbReference>
<protein>
    <recommendedName>
        <fullName evidence="4">Sirohydrochlorin cobaltochelatase</fullName>
    </recommendedName>
</protein>
<dbReference type="EMBL" id="JQZV01000001">
    <property type="protein sequence ID" value="KGN93624.1"/>
    <property type="molecule type" value="Genomic_DNA"/>
</dbReference>
<evidence type="ECO:0000256" key="1">
    <source>
        <dbReference type="SAM" id="SignalP"/>
    </source>
</evidence>
<dbReference type="Pfam" id="PF06180">
    <property type="entry name" value="CbiK"/>
    <property type="match status" value="1"/>
</dbReference>